<keyword evidence="2" id="KW-0808">Transferase</keyword>
<feature type="domain" description="ABC1 atypical kinase-like" evidence="5">
    <location>
        <begin position="77"/>
        <end position="307"/>
    </location>
</feature>
<dbReference type="GO" id="GO:0006744">
    <property type="term" value="P:ubiquinone biosynthetic process"/>
    <property type="evidence" value="ECO:0007669"/>
    <property type="project" value="TreeGrafter"/>
</dbReference>
<accession>A0A4P9WL54</accession>
<keyword evidence="3" id="KW-0547">Nucleotide-binding</keyword>
<evidence type="ECO:0000313" key="7">
    <source>
        <dbReference type="Proteomes" id="UP000269721"/>
    </source>
</evidence>
<dbReference type="AlphaFoldDB" id="A0A4P9WL54"/>
<comment type="similarity">
    <text evidence="1">Belongs to the protein kinase superfamily. ADCK protein kinase family.</text>
</comment>
<dbReference type="Gene3D" id="1.10.510.10">
    <property type="entry name" value="Transferase(Phosphotransferase) domain 1"/>
    <property type="match status" value="1"/>
</dbReference>
<dbReference type="EMBL" id="KZ994459">
    <property type="protein sequence ID" value="RKO92885.1"/>
    <property type="molecule type" value="Genomic_DNA"/>
</dbReference>
<sequence length="424" mass="47742">MRRATGLSKNESASIVLSPKNVEFIVNKLSRMRGAALKLGQMLSIQDQNMIPPELENVLLRVQNSANYMPDSQLQARREACTVLASELGEDWREKFDEFDLIPIAAASIGQVHRATLHNGRRVAVKVQYPGVASSIESDLTNLRTLVLFSTFLPKGMYLDNTIRVARLELGWECDYVREADCMERFSKIIEGSDFFDVPGVVRELSTRQVITTDFVEGVPLGKVMDLSQGARDKIGSRILQLCLQEVLEYRFMQTDPNWSNFLYDKATDRIHLLDFGAAREFDKKFTDAYIEVLYASATQDREACIKWSTTLGFLTGLESETMRNAHVNSLLTVGTPFRVDGPDLYDFGSQDITGRVRSEIPVMLRERLTPPPDETYSLHRKLSGAFLLCTKLGSRVEAKRMLQDCWEGYQKAAKALAADVSAN</sequence>
<proteinExistence type="inferred from homology"/>
<evidence type="ECO:0000256" key="2">
    <source>
        <dbReference type="ARBA" id="ARBA00022679"/>
    </source>
</evidence>
<dbReference type="Proteomes" id="UP000269721">
    <property type="component" value="Unassembled WGS sequence"/>
</dbReference>
<keyword evidence="4" id="KW-0067">ATP-binding</keyword>
<dbReference type="Pfam" id="PF03109">
    <property type="entry name" value="ABC1"/>
    <property type="match status" value="1"/>
</dbReference>
<dbReference type="GO" id="GO:0005524">
    <property type="term" value="F:ATP binding"/>
    <property type="evidence" value="ECO:0007669"/>
    <property type="project" value="UniProtKB-KW"/>
</dbReference>
<evidence type="ECO:0000259" key="5">
    <source>
        <dbReference type="Pfam" id="PF03109"/>
    </source>
</evidence>
<organism evidence="6 7">
    <name type="scientific">Blyttiomyces helicus</name>
    <dbReference type="NCBI Taxonomy" id="388810"/>
    <lineage>
        <taxon>Eukaryota</taxon>
        <taxon>Fungi</taxon>
        <taxon>Fungi incertae sedis</taxon>
        <taxon>Chytridiomycota</taxon>
        <taxon>Chytridiomycota incertae sedis</taxon>
        <taxon>Chytridiomycetes</taxon>
        <taxon>Chytridiomycetes incertae sedis</taxon>
        <taxon>Blyttiomyces</taxon>
    </lineage>
</organism>
<gene>
    <name evidence="6" type="ORF">BDK51DRAFT_36029</name>
</gene>
<evidence type="ECO:0000256" key="4">
    <source>
        <dbReference type="ARBA" id="ARBA00022840"/>
    </source>
</evidence>
<evidence type="ECO:0000313" key="6">
    <source>
        <dbReference type="EMBL" id="RKO92885.1"/>
    </source>
</evidence>
<reference evidence="7" key="1">
    <citation type="journal article" date="2018" name="Nat. Microbiol.">
        <title>Leveraging single-cell genomics to expand the fungal tree of life.</title>
        <authorList>
            <person name="Ahrendt S.R."/>
            <person name="Quandt C.A."/>
            <person name="Ciobanu D."/>
            <person name="Clum A."/>
            <person name="Salamov A."/>
            <person name="Andreopoulos B."/>
            <person name="Cheng J.F."/>
            <person name="Woyke T."/>
            <person name="Pelin A."/>
            <person name="Henrissat B."/>
            <person name="Reynolds N.K."/>
            <person name="Benny G.L."/>
            <person name="Smith M.E."/>
            <person name="James T.Y."/>
            <person name="Grigoriev I.V."/>
        </authorList>
    </citation>
    <scope>NUCLEOTIDE SEQUENCE [LARGE SCALE GENOMIC DNA]</scope>
</reference>
<keyword evidence="7" id="KW-1185">Reference proteome</keyword>
<dbReference type="PANTHER" id="PTHR43851">
    <property type="match status" value="1"/>
</dbReference>
<dbReference type="InterPro" id="IPR004147">
    <property type="entry name" value="ABC1_dom"/>
</dbReference>
<dbReference type="GO" id="GO:0016740">
    <property type="term" value="F:transferase activity"/>
    <property type="evidence" value="ECO:0007669"/>
    <property type="project" value="UniProtKB-KW"/>
</dbReference>
<dbReference type="InterPro" id="IPR011009">
    <property type="entry name" value="Kinase-like_dom_sf"/>
</dbReference>
<evidence type="ECO:0000256" key="3">
    <source>
        <dbReference type="ARBA" id="ARBA00022741"/>
    </source>
</evidence>
<evidence type="ECO:0000256" key="1">
    <source>
        <dbReference type="ARBA" id="ARBA00009670"/>
    </source>
</evidence>
<protein>
    <submittedName>
        <fullName evidence="6">ABC1 family-domain-containing protein</fullName>
    </submittedName>
</protein>
<name>A0A4P9WL54_9FUNG</name>
<dbReference type="InterPro" id="IPR034646">
    <property type="entry name" value="ADCK3_dom"/>
</dbReference>
<dbReference type="OrthoDB" id="201153at2759"/>
<dbReference type="SUPFAM" id="SSF56112">
    <property type="entry name" value="Protein kinase-like (PK-like)"/>
    <property type="match status" value="1"/>
</dbReference>
<dbReference type="CDD" id="cd13970">
    <property type="entry name" value="ABC1_ADCK3"/>
    <property type="match status" value="1"/>
</dbReference>
<dbReference type="PANTHER" id="PTHR43851:SF3">
    <property type="entry name" value="COENZYME Q8"/>
    <property type="match status" value="1"/>
</dbReference>
<dbReference type="InterPro" id="IPR051409">
    <property type="entry name" value="Atypical_kinase_ADCK"/>
</dbReference>